<evidence type="ECO:0000256" key="7">
    <source>
        <dbReference type="ARBA" id="ARBA00023306"/>
    </source>
</evidence>
<gene>
    <name evidence="12 13" type="primary">sgo2</name>
</gene>
<feature type="region of interest" description="Disordered" evidence="9">
    <location>
        <begin position="759"/>
        <end position="854"/>
    </location>
</feature>
<dbReference type="GO" id="GO:0000776">
    <property type="term" value="C:kinetochore"/>
    <property type="evidence" value="ECO:0007669"/>
    <property type="project" value="TreeGrafter"/>
</dbReference>
<dbReference type="GO" id="GO:0051301">
    <property type="term" value="P:cell division"/>
    <property type="evidence" value="ECO:0007669"/>
    <property type="project" value="UniProtKB-KW"/>
</dbReference>
<accession>A0A6P3VMV4</accession>
<keyword evidence="11" id="KW-1185">Reference proteome</keyword>
<dbReference type="OrthoDB" id="5990092at2759"/>
<dbReference type="PANTHER" id="PTHR21577">
    <property type="entry name" value="SHUGOSHIN"/>
    <property type="match status" value="1"/>
</dbReference>
<evidence type="ECO:0000313" key="11">
    <source>
        <dbReference type="Proteomes" id="UP000515152"/>
    </source>
</evidence>
<evidence type="ECO:0000256" key="5">
    <source>
        <dbReference type="ARBA" id="ARBA00022829"/>
    </source>
</evidence>
<feature type="region of interest" description="Disordered" evidence="9">
    <location>
        <begin position="236"/>
        <end position="264"/>
    </location>
</feature>
<dbReference type="GO" id="GO:0051177">
    <property type="term" value="P:meiotic sister chromatid cohesion"/>
    <property type="evidence" value="ECO:0007669"/>
    <property type="project" value="TreeGrafter"/>
</dbReference>
<feature type="compositionally biased region" description="Low complexity" evidence="9">
    <location>
        <begin position="775"/>
        <end position="785"/>
    </location>
</feature>
<reference evidence="12 13" key="1">
    <citation type="submission" date="2025-04" db="UniProtKB">
        <authorList>
            <consortium name="RefSeq"/>
        </authorList>
    </citation>
    <scope>IDENTIFICATION</scope>
</reference>
<sequence length="871" mass="97267">MVTLTEKRARTPNSAAKHSSVFASKIKAKILNTSSFFKVSLKGNNKALAKALAVQSDKTRQLIQETVLLRQRILALNFDLAIQRHKKKKMFAIIQHFYNTCYKSLPMATNLMDDENESFDEDEDADADHAEDGMEREMFGSLLQAHAKPPRDSKAASWRTSQSNINTEQDTISHHDELRKSINSIASSDCLLPKRLSKKQKEIVEEEAMHQQTLVCNTEMDMTVVDSVAPIVTVDTKTSKNRRGHQNTTGTNSEDSYDTGQGEAHNRTEVIEKASVAVVLTERQGLSSEVELNVHSANADVDSALNTGNGDTDFVAPRRKTHFTSRKMNRMTLSSHKSTGDLSRKTYIISSNPHMDGFSKPHEFGGIGEDASSEEDSSETRHNMKTDVLPQCQKSNSLNRKTYVISDRAAVKRSQRTDPLVITDQKADSITVMDTGSEAQEDQMFIEPALVKNSDKKRRTTRSLSATNQSTKVKRREKNPLGSRGRGSTERRNSYFDDWSDFFADDDQQEQSIRVISTLQEPNSSHADIATETLKSCNEEALVPLEVSLEPPAVVKPWKMSDFLADEKQATSRKSKKGKTGKSKEKKALQKKKPNVSSKEKRPGNVPRSKKLPGDEDQVLDEHNRSSCVDQIQTVYTQHFEDDGTDNSKALEVEDQPPELPPSPESSYPEVTGDAIHITSGSAISKGQPNHDDNIKSRDTFVISTCPGQGDKETSLKSTNSKSGLFTKQQTFVYPVNSNQSEALPSRQTELLADERPPWESLDFDHASPFPIDTSVSSPPSRRPSCTMEIYQEALPSMSSQSLEGRPMKSLTNTNWTTDAESGRSRRRGAKVSYKEPPINGKMRRGDKFSDTQFLRSPIFKSKRIKKKHTA</sequence>
<comment type="similarity">
    <text evidence="2">Belongs to the shugoshin family.</text>
</comment>
<proteinExistence type="inferred from homology"/>
<feature type="compositionally biased region" description="Basic residues" evidence="9">
    <location>
        <begin position="571"/>
        <end position="581"/>
    </location>
</feature>
<dbReference type="RefSeq" id="XP_031422605.1">
    <property type="nucleotide sequence ID" value="XM_031566745.2"/>
</dbReference>
<evidence type="ECO:0000256" key="6">
    <source>
        <dbReference type="ARBA" id="ARBA00023054"/>
    </source>
</evidence>
<comment type="subcellular location">
    <subcellularLocation>
        <location evidence="1">Chromosome</location>
        <location evidence="1">Centromere</location>
    </subcellularLocation>
</comment>
<evidence type="ECO:0000313" key="12">
    <source>
        <dbReference type="RefSeq" id="XP_012676168.2"/>
    </source>
</evidence>
<evidence type="ECO:0000259" key="10">
    <source>
        <dbReference type="Pfam" id="PF07557"/>
    </source>
</evidence>
<dbReference type="CTD" id="151246"/>
<feature type="compositionally biased region" description="Polar residues" evidence="9">
    <location>
        <begin position="158"/>
        <end position="170"/>
    </location>
</feature>
<organism evidence="11 12">
    <name type="scientific">Clupea harengus</name>
    <name type="common">Atlantic herring</name>
    <dbReference type="NCBI Taxonomy" id="7950"/>
    <lineage>
        <taxon>Eukaryota</taxon>
        <taxon>Metazoa</taxon>
        <taxon>Chordata</taxon>
        <taxon>Craniata</taxon>
        <taxon>Vertebrata</taxon>
        <taxon>Euteleostomi</taxon>
        <taxon>Actinopterygii</taxon>
        <taxon>Neopterygii</taxon>
        <taxon>Teleostei</taxon>
        <taxon>Clupei</taxon>
        <taxon>Clupeiformes</taxon>
        <taxon>Clupeoidei</taxon>
        <taxon>Clupeidae</taxon>
        <taxon>Clupea</taxon>
    </lineage>
</organism>
<dbReference type="GO" id="GO:0005634">
    <property type="term" value="C:nucleus"/>
    <property type="evidence" value="ECO:0007669"/>
    <property type="project" value="InterPro"/>
</dbReference>
<dbReference type="GeneID" id="105894234"/>
<feature type="compositionally biased region" description="Polar residues" evidence="9">
    <location>
        <begin position="810"/>
        <end position="820"/>
    </location>
</feature>
<evidence type="ECO:0000256" key="9">
    <source>
        <dbReference type="SAM" id="MobiDB-lite"/>
    </source>
</evidence>
<keyword evidence="7" id="KW-0131">Cell cycle</keyword>
<feature type="region of interest" description="Disordered" evidence="9">
    <location>
        <begin position="566"/>
        <end position="672"/>
    </location>
</feature>
<dbReference type="PANTHER" id="PTHR21577:SF3">
    <property type="entry name" value="SHUGOSHIN 1-RELATED"/>
    <property type="match status" value="1"/>
</dbReference>
<dbReference type="KEGG" id="char:105894234"/>
<name>A0A6P3VMV4_CLUHA</name>
<evidence type="ECO:0000256" key="8">
    <source>
        <dbReference type="ARBA" id="ARBA00023328"/>
    </source>
</evidence>
<dbReference type="RefSeq" id="XP_012676168.2">
    <property type="nucleotide sequence ID" value="XM_012820714.3"/>
</dbReference>
<keyword evidence="3" id="KW-0158">Chromosome</keyword>
<keyword evidence="5" id="KW-0159">Chromosome partition</keyword>
<feature type="region of interest" description="Disordered" evidence="9">
    <location>
        <begin position="145"/>
        <end position="174"/>
    </location>
</feature>
<feature type="compositionally biased region" description="Polar residues" evidence="9">
    <location>
        <begin position="626"/>
        <end position="637"/>
    </location>
</feature>
<evidence type="ECO:0000256" key="4">
    <source>
        <dbReference type="ARBA" id="ARBA00022618"/>
    </source>
</evidence>
<keyword evidence="4" id="KW-0132">Cell division</keyword>
<evidence type="ECO:0000256" key="1">
    <source>
        <dbReference type="ARBA" id="ARBA00004584"/>
    </source>
</evidence>
<feature type="compositionally biased region" description="Polar residues" evidence="9">
    <location>
        <begin position="462"/>
        <end position="471"/>
    </location>
</feature>
<evidence type="ECO:0000256" key="2">
    <source>
        <dbReference type="ARBA" id="ARBA00010845"/>
    </source>
</evidence>
<feature type="domain" description="Shugoshin C-terminal" evidence="10">
    <location>
        <begin position="823"/>
        <end position="845"/>
    </location>
</feature>
<dbReference type="Proteomes" id="UP000515152">
    <property type="component" value="Chromosome 4"/>
</dbReference>
<dbReference type="GO" id="GO:0045132">
    <property type="term" value="P:meiotic chromosome segregation"/>
    <property type="evidence" value="ECO:0007669"/>
    <property type="project" value="InterPro"/>
</dbReference>
<dbReference type="InterPro" id="IPR038889">
    <property type="entry name" value="Shugoshin1/2"/>
</dbReference>
<dbReference type="InterPro" id="IPR011515">
    <property type="entry name" value="Shugoshin_C"/>
</dbReference>
<dbReference type="AlphaFoldDB" id="A0A6P3VMV4"/>
<keyword evidence="8" id="KW-0137">Centromere</keyword>
<evidence type="ECO:0000256" key="3">
    <source>
        <dbReference type="ARBA" id="ARBA00022454"/>
    </source>
</evidence>
<dbReference type="Pfam" id="PF07557">
    <property type="entry name" value="Shugoshin_C"/>
    <property type="match status" value="1"/>
</dbReference>
<protein>
    <submittedName>
        <fullName evidence="12 13">Uncharacterized protein sgo2</fullName>
    </submittedName>
</protein>
<evidence type="ECO:0000313" key="13">
    <source>
        <dbReference type="RefSeq" id="XP_031422605.1"/>
    </source>
</evidence>
<feature type="region of interest" description="Disordered" evidence="9">
    <location>
        <begin position="436"/>
        <end position="492"/>
    </location>
</feature>
<feature type="region of interest" description="Disordered" evidence="9">
    <location>
        <begin position="702"/>
        <end position="722"/>
    </location>
</feature>
<keyword evidence="6" id="KW-0175">Coiled coil</keyword>